<reference evidence="2" key="1">
    <citation type="submission" date="2016-10" db="EMBL/GenBank/DDBJ databases">
        <title>Genome sequence of Streptomyces mangrovisoli MUSC 149.</title>
        <authorList>
            <person name="Lee L.-H."/>
            <person name="Ser H.-L."/>
        </authorList>
    </citation>
    <scope>NUCLEOTIDE SEQUENCE [LARGE SCALE GENOMIC DNA]</scope>
    <source>
        <strain evidence="2">MUSC 149</strain>
    </source>
</reference>
<dbReference type="AlphaFoldDB" id="A0A1J4P8B8"/>
<dbReference type="InterPro" id="IPR011989">
    <property type="entry name" value="ARM-like"/>
</dbReference>
<dbReference type="STRING" id="1428628.WN71_000735"/>
<accession>A0A1J4P8B8</accession>
<dbReference type="InterPro" id="IPR016024">
    <property type="entry name" value="ARM-type_fold"/>
</dbReference>
<sequence length="282" mass="30246">MDHAVVRLDRLAAELAAPDSDLDALAEIEEELAAARDAELVPRLELHLAAAVESGSWYARCVLARILADTAGRAALPTLLRAFSRDLGDDQDSLATELTVFAREDPTAARDLLLPWVEDSDQDLRRAALWLLGFVPDPGDLPLLARAAGDPDERMRSTAVGTIGSHSGSSAEAVDLLVRLLADASPRVRVSVLSSLGFAGQPRTLPAIRHLARDGSAQVRAWVAIALSRFPVPDSGADPETLAVLDRLAADKDPEVRRRADDAHQRVLHRAGAPRSLAPKTE</sequence>
<feature type="compositionally biased region" description="Basic and acidic residues" evidence="1">
    <location>
        <begin position="253"/>
        <end position="265"/>
    </location>
</feature>
<dbReference type="RefSeq" id="WP_052743270.1">
    <property type="nucleotide sequence ID" value="NZ_LAVA02000002.1"/>
</dbReference>
<evidence type="ECO:0000256" key="1">
    <source>
        <dbReference type="SAM" id="MobiDB-lite"/>
    </source>
</evidence>
<proteinExistence type="predicted"/>
<dbReference type="InterPro" id="IPR004155">
    <property type="entry name" value="PBS_lyase_HEAT"/>
</dbReference>
<evidence type="ECO:0000313" key="3">
    <source>
        <dbReference type="Proteomes" id="UP000034196"/>
    </source>
</evidence>
<gene>
    <name evidence="2" type="ORF">WN71_000735</name>
</gene>
<name>A0A1J4P8B8_9ACTN</name>
<protein>
    <recommendedName>
        <fullName evidence="4">PBS lyase</fullName>
    </recommendedName>
</protein>
<dbReference type="SUPFAM" id="SSF48371">
    <property type="entry name" value="ARM repeat"/>
    <property type="match status" value="1"/>
</dbReference>
<comment type="caution">
    <text evidence="2">The sequence shown here is derived from an EMBL/GenBank/DDBJ whole genome shotgun (WGS) entry which is preliminary data.</text>
</comment>
<feature type="region of interest" description="Disordered" evidence="1">
    <location>
        <begin position="253"/>
        <end position="282"/>
    </location>
</feature>
<dbReference type="Gene3D" id="1.25.10.10">
    <property type="entry name" value="Leucine-rich Repeat Variant"/>
    <property type="match status" value="1"/>
</dbReference>
<keyword evidence="3" id="KW-1185">Reference proteome</keyword>
<evidence type="ECO:0000313" key="2">
    <source>
        <dbReference type="EMBL" id="OIJ69749.1"/>
    </source>
</evidence>
<organism evidence="2 3">
    <name type="scientific">Streptomyces mangrovisoli</name>
    <dbReference type="NCBI Taxonomy" id="1428628"/>
    <lineage>
        <taxon>Bacteria</taxon>
        <taxon>Bacillati</taxon>
        <taxon>Actinomycetota</taxon>
        <taxon>Actinomycetes</taxon>
        <taxon>Kitasatosporales</taxon>
        <taxon>Streptomycetaceae</taxon>
        <taxon>Streptomyces</taxon>
    </lineage>
</organism>
<dbReference type="SMART" id="SM00567">
    <property type="entry name" value="EZ_HEAT"/>
    <property type="match status" value="5"/>
</dbReference>
<dbReference type="OrthoDB" id="3397314at2"/>
<evidence type="ECO:0008006" key="4">
    <source>
        <dbReference type="Google" id="ProtNLM"/>
    </source>
</evidence>
<dbReference type="EMBL" id="LAVA02000002">
    <property type="protein sequence ID" value="OIJ69749.1"/>
    <property type="molecule type" value="Genomic_DNA"/>
</dbReference>
<dbReference type="Pfam" id="PF13646">
    <property type="entry name" value="HEAT_2"/>
    <property type="match status" value="1"/>
</dbReference>
<dbReference type="Proteomes" id="UP000034196">
    <property type="component" value="Unassembled WGS sequence"/>
</dbReference>